<dbReference type="Gramene" id="OIT06274">
    <property type="protein sequence ID" value="OIT06274"/>
    <property type="gene ID" value="A4A49_40270"/>
</dbReference>
<keyword evidence="3" id="KW-0694">RNA-binding</keyword>
<reference evidence="6" key="1">
    <citation type="submission" date="2016-11" db="EMBL/GenBank/DDBJ databases">
        <title>The genome of Nicotiana attenuata.</title>
        <authorList>
            <person name="Xu S."/>
            <person name="Brockmoeller T."/>
            <person name="Gaquerel E."/>
            <person name="Navarro A."/>
            <person name="Kuhl H."/>
            <person name="Gase K."/>
            <person name="Ling Z."/>
            <person name="Zhou W."/>
            <person name="Kreitzer C."/>
            <person name="Stanke M."/>
            <person name="Tang H."/>
            <person name="Lyons E."/>
            <person name="Pandey P."/>
            <person name="Pandey S.P."/>
            <person name="Timmermann B."/>
            <person name="Baldwin I.T."/>
        </authorList>
    </citation>
    <scope>NUCLEOTIDE SEQUENCE [LARGE SCALE GENOMIC DNA]</scope>
    <source>
        <strain evidence="6">UT</strain>
    </source>
</reference>
<dbReference type="EMBL" id="MJEQ01037184">
    <property type="protein sequence ID" value="OIT06274.1"/>
    <property type="molecule type" value="Genomic_DNA"/>
</dbReference>
<sequence length="153" mass="17292">MLMHKGLWPSSSSAAVLQPTIGLSRQPKFLKIKASFSSYPLASKIMVRNLPYSADESCLEKIFSNFGQVAEVKVVKDEVTRRSKGYAFIQYTCQENAMLALDSMDHKYLNGRVIFVEIAKPTNKDFGRYPKTCGPPEERLPSENEVPDLKENR</sequence>
<evidence type="ECO:0000256" key="2">
    <source>
        <dbReference type="ARBA" id="ARBA00023242"/>
    </source>
</evidence>
<dbReference type="InterPro" id="IPR000504">
    <property type="entry name" value="RRM_dom"/>
</dbReference>
<dbReference type="GO" id="GO:0030619">
    <property type="term" value="F:U1 snRNA binding"/>
    <property type="evidence" value="ECO:0007669"/>
    <property type="project" value="TreeGrafter"/>
</dbReference>
<dbReference type="GO" id="GO:0000398">
    <property type="term" value="P:mRNA splicing, via spliceosome"/>
    <property type="evidence" value="ECO:0007669"/>
    <property type="project" value="TreeGrafter"/>
</dbReference>
<dbReference type="GO" id="GO:0005685">
    <property type="term" value="C:U1 snRNP"/>
    <property type="evidence" value="ECO:0007669"/>
    <property type="project" value="TreeGrafter"/>
</dbReference>
<dbReference type="PROSITE" id="PS50102">
    <property type="entry name" value="RRM"/>
    <property type="match status" value="1"/>
</dbReference>
<organism evidence="6 7">
    <name type="scientific">Nicotiana attenuata</name>
    <name type="common">Coyote tobacco</name>
    <dbReference type="NCBI Taxonomy" id="49451"/>
    <lineage>
        <taxon>Eukaryota</taxon>
        <taxon>Viridiplantae</taxon>
        <taxon>Streptophyta</taxon>
        <taxon>Embryophyta</taxon>
        <taxon>Tracheophyta</taxon>
        <taxon>Spermatophyta</taxon>
        <taxon>Magnoliopsida</taxon>
        <taxon>eudicotyledons</taxon>
        <taxon>Gunneridae</taxon>
        <taxon>Pentapetalae</taxon>
        <taxon>asterids</taxon>
        <taxon>lamiids</taxon>
        <taxon>Solanales</taxon>
        <taxon>Solanaceae</taxon>
        <taxon>Nicotianoideae</taxon>
        <taxon>Nicotianeae</taxon>
        <taxon>Nicotiana</taxon>
    </lineage>
</organism>
<dbReference type="OMA" id="TIYVEIA"/>
<comment type="subcellular location">
    <subcellularLocation>
        <location evidence="1">Nucleus</location>
    </subcellularLocation>
</comment>
<evidence type="ECO:0000313" key="6">
    <source>
        <dbReference type="EMBL" id="OIT06274.1"/>
    </source>
</evidence>
<gene>
    <name evidence="6" type="primary">RBG4_4</name>
    <name evidence="6" type="ORF">A4A49_40270</name>
</gene>
<dbReference type="STRING" id="49451.A0A1J6INJ9"/>
<dbReference type="Gene3D" id="3.30.70.330">
    <property type="match status" value="1"/>
</dbReference>
<evidence type="ECO:0000259" key="5">
    <source>
        <dbReference type="PROSITE" id="PS50102"/>
    </source>
</evidence>
<evidence type="ECO:0000256" key="1">
    <source>
        <dbReference type="ARBA" id="ARBA00004123"/>
    </source>
</evidence>
<feature type="compositionally biased region" description="Basic and acidic residues" evidence="4">
    <location>
        <begin position="136"/>
        <end position="153"/>
    </location>
</feature>
<dbReference type="SMR" id="A0A1J6INJ9"/>
<comment type="caution">
    <text evidence="6">The sequence shown here is derived from an EMBL/GenBank/DDBJ whole genome shotgun (WGS) entry which is preliminary data.</text>
</comment>
<dbReference type="GeneID" id="109209896"/>
<dbReference type="PANTHER" id="PTHR13952:SF19">
    <property type="entry name" value="GLYCINE-RICH RNA-BINDING PROTEIN 4, MITOCHONDRIAL ISOFORM X1"/>
    <property type="match status" value="1"/>
</dbReference>
<dbReference type="GO" id="GO:0071011">
    <property type="term" value="C:precatalytic spliceosome"/>
    <property type="evidence" value="ECO:0007669"/>
    <property type="project" value="TreeGrafter"/>
</dbReference>
<dbReference type="InterPro" id="IPR035979">
    <property type="entry name" value="RBD_domain_sf"/>
</dbReference>
<dbReference type="Pfam" id="PF00076">
    <property type="entry name" value="RRM_1"/>
    <property type="match status" value="1"/>
</dbReference>
<dbReference type="SMART" id="SM00360">
    <property type="entry name" value="RRM"/>
    <property type="match status" value="1"/>
</dbReference>
<name>A0A1J6INJ9_NICAT</name>
<feature type="region of interest" description="Disordered" evidence="4">
    <location>
        <begin position="127"/>
        <end position="153"/>
    </location>
</feature>
<dbReference type="OrthoDB" id="439808at2759"/>
<dbReference type="GO" id="GO:0071004">
    <property type="term" value="C:U2-type prespliceosome"/>
    <property type="evidence" value="ECO:0007669"/>
    <property type="project" value="TreeGrafter"/>
</dbReference>
<dbReference type="KEGG" id="nau:109209896"/>
<dbReference type="InterPro" id="IPR012677">
    <property type="entry name" value="Nucleotide-bd_a/b_plait_sf"/>
</dbReference>
<feature type="domain" description="RRM" evidence="5">
    <location>
        <begin position="43"/>
        <end position="121"/>
    </location>
</feature>
<accession>A0A1J6INJ9</accession>
<keyword evidence="7" id="KW-1185">Reference proteome</keyword>
<dbReference type="GO" id="GO:0003729">
    <property type="term" value="F:mRNA binding"/>
    <property type="evidence" value="ECO:0007669"/>
    <property type="project" value="TreeGrafter"/>
</dbReference>
<evidence type="ECO:0000256" key="3">
    <source>
        <dbReference type="PROSITE-ProRule" id="PRU00176"/>
    </source>
</evidence>
<dbReference type="PANTHER" id="PTHR13952">
    <property type="entry name" value="U1 SMALL NUCLEAR RIBONUCLEOPROTEIN 70 KD"/>
    <property type="match status" value="1"/>
</dbReference>
<evidence type="ECO:0000256" key="4">
    <source>
        <dbReference type="SAM" id="MobiDB-lite"/>
    </source>
</evidence>
<keyword evidence="2" id="KW-0539">Nucleus</keyword>
<protein>
    <submittedName>
        <fullName evidence="6">Glycine-rich rna-binding protein 4, mitochondrial</fullName>
    </submittedName>
</protein>
<dbReference type="AlphaFoldDB" id="A0A1J6INJ9"/>
<evidence type="ECO:0000313" key="7">
    <source>
        <dbReference type="Proteomes" id="UP000187609"/>
    </source>
</evidence>
<dbReference type="Proteomes" id="UP000187609">
    <property type="component" value="Unassembled WGS sequence"/>
</dbReference>
<proteinExistence type="predicted"/>
<dbReference type="SUPFAM" id="SSF54928">
    <property type="entry name" value="RNA-binding domain, RBD"/>
    <property type="match status" value="1"/>
</dbReference>
<dbReference type="InterPro" id="IPR051183">
    <property type="entry name" value="U1_U11-U12_snRNP_70-35kDa"/>
</dbReference>